<dbReference type="KEGG" id="pter:C2L65_31555"/>
<reference evidence="2 3" key="1">
    <citation type="submission" date="2018-01" db="EMBL/GenBank/DDBJ databases">
        <title>Species boundaries and ecological features among Paraburkholderia terrae DSMZ17804T, P. hospita DSMZ17164T and P. caribensis DSMZ13236T.</title>
        <authorList>
            <person name="Pratama A.A."/>
        </authorList>
    </citation>
    <scope>NUCLEOTIDE SEQUENCE [LARGE SCALE GENOMIC DNA]</scope>
    <source>
        <strain evidence="2 3">DSM 17804</strain>
    </source>
</reference>
<evidence type="ECO:0000313" key="3">
    <source>
        <dbReference type="Proteomes" id="UP000243502"/>
    </source>
</evidence>
<keyword evidence="1" id="KW-0812">Transmembrane</keyword>
<dbReference type="AlphaFoldDB" id="A0A2I8EXM4"/>
<keyword evidence="1" id="KW-1133">Transmembrane helix</keyword>
<evidence type="ECO:0000313" key="2">
    <source>
        <dbReference type="EMBL" id="AUT64250.1"/>
    </source>
</evidence>
<organism evidence="2 3">
    <name type="scientific">Paraburkholderia terrae</name>
    <dbReference type="NCBI Taxonomy" id="311230"/>
    <lineage>
        <taxon>Bacteria</taxon>
        <taxon>Pseudomonadati</taxon>
        <taxon>Pseudomonadota</taxon>
        <taxon>Betaproteobacteria</taxon>
        <taxon>Burkholderiales</taxon>
        <taxon>Burkholderiaceae</taxon>
        <taxon>Paraburkholderia</taxon>
    </lineage>
</organism>
<dbReference type="Proteomes" id="UP000243502">
    <property type="component" value="Chromosome 3"/>
</dbReference>
<protein>
    <submittedName>
        <fullName evidence="2">Uncharacterized protein</fullName>
    </submittedName>
</protein>
<dbReference type="EMBL" id="CP026113">
    <property type="protein sequence ID" value="AUT64250.1"/>
    <property type="molecule type" value="Genomic_DNA"/>
</dbReference>
<sequence length="388" mass="42805">MPWPIPTFKKIGRPEPISFRLWLSTLTALAVGTASGLLLLWPHGRPTQGFQFWVLFVGIPLVACVLAYGIRLDRWEREQTIAEEAEREQERIVSLWRGWCRRRLQITTALAVLPILTRTPQLSDADADLPVNTGRAKAFPWTKGQTDAPRRQELLDRIASGLQATLADRRAMSIKLLLDDASLAFANAWKEEARTTFGKIAPNCNFTVVAERAVGCARWLAEQVDLNDAVPHLVIAVQIWPNGQKEHNFSESAAVLLIDPAATPAGYIYRPMIVASATLEGDLAQLVDMQLQLDTATHVWFTRCDDESVAITSALAPDPKIPVIERQLDNVVGKPGPASSWIALATALEAAQGTGPHLVAWRESENEPLNLCMIASAQPHSPQEEIQT</sequence>
<dbReference type="OrthoDB" id="9083122at2"/>
<evidence type="ECO:0000256" key="1">
    <source>
        <dbReference type="SAM" id="Phobius"/>
    </source>
</evidence>
<gene>
    <name evidence="2" type="ORF">C2L65_31555</name>
</gene>
<feature type="transmembrane region" description="Helical" evidence="1">
    <location>
        <begin position="21"/>
        <end position="44"/>
    </location>
</feature>
<feature type="transmembrane region" description="Helical" evidence="1">
    <location>
        <begin position="50"/>
        <end position="70"/>
    </location>
</feature>
<proteinExistence type="predicted"/>
<name>A0A2I8EXM4_9BURK</name>
<dbReference type="RefSeq" id="WP_042315338.1">
    <property type="nucleotide sequence ID" value="NZ_CP026113.1"/>
</dbReference>
<accession>A0A2I8EXM4</accession>
<keyword evidence="1" id="KW-0472">Membrane</keyword>